<dbReference type="GO" id="GO:0016787">
    <property type="term" value="F:hydrolase activity"/>
    <property type="evidence" value="ECO:0007669"/>
    <property type="project" value="InterPro"/>
</dbReference>
<evidence type="ECO:0000313" key="4">
    <source>
        <dbReference type="Proteomes" id="UP001163687"/>
    </source>
</evidence>
<sequence>MRRRWRLAAALGLLVVAAVTLAPPAGEPAEARGRWRHNNLRLLAMAVCGEARGEPYEGKVAVAAVILNRVDSRRFPNTIAGVVYEPLAFESVANGQIYRNVTAECWRAARDALNGWDPSYGSLYFFNPAKTRNRFIWSRPQVRRIGKHIFAR</sequence>
<accession>A0AA35CPN8</accession>
<dbReference type="Proteomes" id="UP001163687">
    <property type="component" value="Chromosome"/>
</dbReference>
<proteinExistence type="predicted"/>
<dbReference type="RefSeq" id="WP_264842438.1">
    <property type="nucleotide sequence ID" value="NZ_AP025628.1"/>
</dbReference>
<dbReference type="EMBL" id="AP025628">
    <property type="protein sequence ID" value="BDG61812.1"/>
    <property type="molecule type" value="Genomic_DNA"/>
</dbReference>
<feature type="signal peptide" evidence="1">
    <location>
        <begin position="1"/>
        <end position="22"/>
    </location>
</feature>
<keyword evidence="1" id="KW-0732">Signal</keyword>
<name>A0AA35CPN8_9FIRM</name>
<reference evidence="3" key="1">
    <citation type="submission" date="2022-03" db="EMBL/GenBank/DDBJ databases">
        <title>Complete genome sequence of Caldinitratiruptor microaerophilus.</title>
        <authorList>
            <person name="Mukaiyama R."/>
            <person name="Nishiyama T."/>
            <person name="Ueda K."/>
        </authorList>
    </citation>
    <scope>NUCLEOTIDE SEQUENCE</scope>
    <source>
        <strain evidence="3">JCM 16183</strain>
    </source>
</reference>
<organism evidence="3 4">
    <name type="scientific">Caldinitratiruptor microaerophilus</name>
    <dbReference type="NCBI Taxonomy" id="671077"/>
    <lineage>
        <taxon>Bacteria</taxon>
        <taxon>Bacillati</taxon>
        <taxon>Bacillota</taxon>
        <taxon>Clostridia</taxon>
        <taxon>Eubacteriales</taxon>
        <taxon>Symbiobacteriaceae</taxon>
        <taxon>Caldinitratiruptor</taxon>
    </lineage>
</organism>
<dbReference type="Gene3D" id="1.10.10.2520">
    <property type="entry name" value="Cell wall hydrolase SleB, domain 1"/>
    <property type="match status" value="1"/>
</dbReference>
<dbReference type="Gene3D" id="6.20.240.60">
    <property type="match status" value="1"/>
</dbReference>
<protein>
    <recommendedName>
        <fullName evidence="2">Cell wall hydrolase SleB domain-containing protein</fullName>
    </recommendedName>
</protein>
<evidence type="ECO:0000256" key="1">
    <source>
        <dbReference type="SAM" id="SignalP"/>
    </source>
</evidence>
<evidence type="ECO:0000259" key="2">
    <source>
        <dbReference type="Pfam" id="PF07486"/>
    </source>
</evidence>
<dbReference type="InterPro" id="IPR042047">
    <property type="entry name" value="SleB_dom1"/>
</dbReference>
<dbReference type="AlphaFoldDB" id="A0AA35CPN8"/>
<evidence type="ECO:0000313" key="3">
    <source>
        <dbReference type="EMBL" id="BDG61812.1"/>
    </source>
</evidence>
<gene>
    <name evidence="3" type="ORF">caldi_29020</name>
</gene>
<dbReference type="Pfam" id="PF07486">
    <property type="entry name" value="Hydrolase_2"/>
    <property type="match status" value="1"/>
</dbReference>
<dbReference type="InterPro" id="IPR011105">
    <property type="entry name" value="Cell_wall_hydrolase_SleB"/>
</dbReference>
<dbReference type="KEGG" id="cmic:caldi_29020"/>
<feature type="chain" id="PRO_5041318276" description="Cell wall hydrolase SleB domain-containing protein" evidence="1">
    <location>
        <begin position="23"/>
        <end position="152"/>
    </location>
</feature>
<feature type="domain" description="Cell wall hydrolase SleB" evidence="2">
    <location>
        <begin position="53"/>
        <end position="151"/>
    </location>
</feature>
<keyword evidence="4" id="KW-1185">Reference proteome</keyword>